<feature type="domain" description="Histidine kinase" evidence="10">
    <location>
        <begin position="421"/>
        <end position="637"/>
    </location>
</feature>
<evidence type="ECO:0000256" key="3">
    <source>
        <dbReference type="ARBA" id="ARBA00012438"/>
    </source>
</evidence>
<evidence type="ECO:0000313" key="14">
    <source>
        <dbReference type="EMBL" id="AOO90242.1"/>
    </source>
</evidence>
<sequence>MTATMTPTGRLTAWRFADLPLRAKGIVIITVPLALLLAALASVFVADRQSRIAEDQVRVTLEIQSGIQEIHASIAEAATAMRGYLLTGRTDFLDPFNRAEERLPVVLDEVGRRLRDEEQKNRLERIRTLVVAKVDRLQLLKQADILRAGGREDLAAKLIDGKQVLDVLRQEIDAMSRREADLLHARTEAADRVRTLSRSLMIAAGFLGFAGALVAVFLFSASIVRRVHALKAQAHRLSRGDVVRVADPFRDELGSLEQALEDASVLLKKREADLTESEERFRLLVEGVSDYGIFGLDTTGLVVSWNAGAERISGYAAEEIIGQHFSRFYPAETREALPAEELSRAARDGRAEAEGWRIRKDGSRFWSHVVVTALHDEAGRLRGFFKITRDITERKQIEEALLAAREDAVRASNAKSEFLSRMSHELRTPLNSVLGFAQLLEMDVTDADSRDSVAQILRAGRHLLSLIDEVLDMARIEAGRMDLAIEPQRVADVIDEAVSLARPLCGKQQIRIEVVEPERDLAVLADRRRLLQVFLNLLSNAVKYNRQQGSVTVSHREMGGDTIRIEVSDTGPGIPAERVSRLFTPFDRLGAERIGQEGTGLGLALSRHLIDAMGGALGFSNRPEGGATFHVDLPRPPVATQGTRRRGLSVESPPWKTSPMI</sequence>
<feature type="region of interest" description="Disordered" evidence="8">
    <location>
        <begin position="628"/>
        <end position="661"/>
    </location>
</feature>
<dbReference type="GO" id="GO:0006355">
    <property type="term" value="P:regulation of DNA-templated transcription"/>
    <property type="evidence" value="ECO:0007669"/>
    <property type="project" value="InterPro"/>
</dbReference>
<keyword evidence="5" id="KW-0808">Transferase</keyword>
<keyword evidence="9" id="KW-0812">Transmembrane</keyword>
<dbReference type="NCBIfam" id="TIGR00229">
    <property type="entry name" value="sensory_box"/>
    <property type="match status" value="1"/>
</dbReference>
<dbReference type="Gene3D" id="6.10.340.10">
    <property type="match status" value="1"/>
</dbReference>
<reference evidence="14" key="1">
    <citation type="journal article" date="2015" name="BMC Genomics">
        <title>Transcriptome profiling of a Rhizobium leguminosarum bv. trifolii rosR mutant reveals the role of the transcriptional regulator RosR in motility, synthesis of cell-surface components, and other cellular processes.</title>
        <authorList>
            <person name="Rachwal K."/>
            <person name="Matczynska E."/>
            <person name="Janczarek M."/>
        </authorList>
    </citation>
    <scope>NUCLEOTIDE SEQUENCE</scope>
    <source>
        <strain evidence="14">Rt24.2</strain>
    </source>
</reference>
<keyword evidence="9" id="KW-0472">Membrane</keyword>
<name>A0A1B8RDP4_RHILT</name>
<dbReference type="InterPro" id="IPR035965">
    <property type="entry name" value="PAS-like_dom_sf"/>
</dbReference>
<evidence type="ECO:0000256" key="2">
    <source>
        <dbReference type="ARBA" id="ARBA00004370"/>
    </source>
</evidence>
<evidence type="ECO:0000256" key="7">
    <source>
        <dbReference type="ARBA" id="ARBA00023012"/>
    </source>
</evidence>
<dbReference type="PROSITE" id="PS50112">
    <property type="entry name" value="PAS"/>
    <property type="match status" value="1"/>
</dbReference>
<dbReference type="SMART" id="SM00086">
    <property type="entry name" value="PAC"/>
    <property type="match status" value="1"/>
</dbReference>
<dbReference type="InterPro" id="IPR003594">
    <property type="entry name" value="HATPase_dom"/>
</dbReference>
<dbReference type="PRINTS" id="PR00344">
    <property type="entry name" value="BCTRLSENSOR"/>
</dbReference>
<dbReference type="InterPro" id="IPR000700">
    <property type="entry name" value="PAS-assoc_C"/>
</dbReference>
<dbReference type="AlphaFoldDB" id="A0A1B8RDP4"/>
<dbReference type="PROSITE" id="PS50885">
    <property type="entry name" value="HAMP"/>
    <property type="match status" value="1"/>
</dbReference>
<dbReference type="SMART" id="SM00387">
    <property type="entry name" value="HATPase_c"/>
    <property type="match status" value="1"/>
</dbReference>
<feature type="domain" description="PAS" evidence="11">
    <location>
        <begin position="277"/>
        <end position="349"/>
    </location>
</feature>
<dbReference type="Pfam" id="PF00512">
    <property type="entry name" value="HisKA"/>
    <property type="match status" value="1"/>
</dbReference>
<dbReference type="InterPro" id="IPR003661">
    <property type="entry name" value="HisK_dim/P_dom"/>
</dbReference>
<dbReference type="Gene3D" id="3.30.450.20">
    <property type="entry name" value="PAS domain"/>
    <property type="match status" value="1"/>
</dbReference>
<dbReference type="InterPro" id="IPR036097">
    <property type="entry name" value="HisK_dim/P_sf"/>
</dbReference>
<keyword evidence="7" id="KW-0902">Two-component regulatory system</keyword>
<dbReference type="RefSeq" id="WP_065276473.1">
    <property type="nucleotide sequence ID" value="NZ_MAMO01000019.1"/>
</dbReference>
<dbReference type="Pfam" id="PF05227">
    <property type="entry name" value="CHASE3"/>
    <property type="match status" value="1"/>
</dbReference>
<dbReference type="Gene3D" id="1.10.287.130">
    <property type="match status" value="1"/>
</dbReference>
<dbReference type="InterPro" id="IPR000014">
    <property type="entry name" value="PAS"/>
</dbReference>
<dbReference type="SUPFAM" id="SSF47384">
    <property type="entry name" value="Homodimeric domain of signal transducing histidine kinase"/>
    <property type="match status" value="1"/>
</dbReference>
<dbReference type="EC" id="2.7.13.3" evidence="3"/>
<dbReference type="GO" id="GO:0016020">
    <property type="term" value="C:membrane"/>
    <property type="evidence" value="ECO:0007669"/>
    <property type="project" value="UniProtKB-SubCell"/>
</dbReference>
<dbReference type="SUPFAM" id="SSF55785">
    <property type="entry name" value="PYP-like sensor domain (PAS domain)"/>
    <property type="match status" value="1"/>
</dbReference>
<evidence type="ECO:0000259" key="11">
    <source>
        <dbReference type="PROSITE" id="PS50112"/>
    </source>
</evidence>
<dbReference type="InterPro" id="IPR005467">
    <property type="entry name" value="His_kinase_dom"/>
</dbReference>
<dbReference type="PANTHER" id="PTHR43711">
    <property type="entry name" value="TWO-COMPONENT HISTIDINE KINASE"/>
    <property type="match status" value="1"/>
</dbReference>
<dbReference type="InterPro" id="IPR036890">
    <property type="entry name" value="HATPase_C_sf"/>
</dbReference>
<evidence type="ECO:0000259" key="12">
    <source>
        <dbReference type="PROSITE" id="PS50113"/>
    </source>
</evidence>
<evidence type="ECO:0000256" key="9">
    <source>
        <dbReference type="SAM" id="Phobius"/>
    </source>
</evidence>
<dbReference type="InterPro" id="IPR001610">
    <property type="entry name" value="PAC"/>
</dbReference>
<dbReference type="PROSITE" id="PS50109">
    <property type="entry name" value="HIS_KIN"/>
    <property type="match status" value="1"/>
</dbReference>
<feature type="transmembrane region" description="Helical" evidence="9">
    <location>
        <begin position="200"/>
        <end position="224"/>
    </location>
</feature>
<keyword evidence="4" id="KW-0597">Phosphoprotein</keyword>
<dbReference type="Pfam" id="PF00989">
    <property type="entry name" value="PAS"/>
    <property type="match status" value="1"/>
</dbReference>
<dbReference type="InterPro" id="IPR007891">
    <property type="entry name" value="CHASE3"/>
</dbReference>
<dbReference type="SMART" id="SM00091">
    <property type="entry name" value="PAS"/>
    <property type="match status" value="1"/>
</dbReference>
<dbReference type="SUPFAM" id="SSF55874">
    <property type="entry name" value="ATPase domain of HSP90 chaperone/DNA topoisomerase II/histidine kinase"/>
    <property type="match status" value="1"/>
</dbReference>
<dbReference type="Pfam" id="PF02518">
    <property type="entry name" value="HATPase_c"/>
    <property type="match status" value="1"/>
</dbReference>
<evidence type="ECO:0000259" key="13">
    <source>
        <dbReference type="PROSITE" id="PS50885"/>
    </source>
</evidence>
<comment type="catalytic activity">
    <reaction evidence="1">
        <text>ATP + protein L-histidine = ADP + protein N-phospho-L-histidine.</text>
        <dbReference type="EC" id="2.7.13.3"/>
    </reaction>
</comment>
<dbReference type="PROSITE" id="PS50113">
    <property type="entry name" value="PAC"/>
    <property type="match status" value="1"/>
</dbReference>
<feature type="transmembrane region" description="Helical" evidence="9">
    <location>
        <begin position="25"/>
        <end position="46"/>
    </location>
</feature>
<evidence type="ECO:0000256" key="1">
    <source>
        <dbReference type="ARBA" id="ARBA00000085"/>
    </source>
</evidence>
<dbReference type="InterPro" id="IPR013767">
    <property type="entry name" value="PAS_fold"/>
</dbReference>
<keyword evidence="9" id="KW-1133">Transmembrane helix</keyword>
<dbReference type="InterPro" id="IPR050736">
    <property type="entry name" value="Sensor_HK_Regulatory"/>
</dbReference>
<evidence type="ECO:0000256" key="5">
    <source>
        <dbReference type="ARBA" id="ARBA00022679"/>
    </source>
</evidence>
<accession>A0A1B8RDP4</accession>
<dbReference type="GO" id="GO:0000155">
    <property type="term" value="F:phosphorelay sensor kinase activity"/>
    <property type="evidence" value="ECO:0007669"/>
    <property type="project" value="InterPro"/>
</dbReference>
<dbReference type="Gene3D" id="3.30.565.10">
    <property type="entry name" value="Histidine kinase-like ATPase, C-terminal domain"/>
    <property type="match status" value="1"/>
</dbReference>
<dbReference type="InterPro" id="IPR003660">
    <property type="entry name" value="HAMP_dom"/>
</dbReference>
<keyword evidence="6" id="KW-0418">Kinase</keyword>
<dbReference type="EMBL" id="KX487878">
    <property type="protein sequence ID" value="AOO90242.1"/>
    <property type="molecule type" value="Genomic_DNA"/>
</dbReference>
<dbReference type="CDD" id="cd19410">
    <property type="entry name" value="HK9-like_sensor"/>
    <property type="match status" value="1"/>
</dbReference>
<reference evidence="14" key="2">
    <citation type="journal article" date="2016" name="Front. Microbiol.">
        <title>The Regulatory Protein RosR Affects Rhizobium leguminosarum bv. trifolii Protein Profiles, Cell Surface Properties, and Symbiosis with Clover.</title>
        <authorList>
            <person name="Rachwal K."/>
            <person name="Boguszewska A."/>
            <person name="Kopcinska J."/>
            <person name="Karas M."/>
            <person name="Tchorzewski M."/>
            <person name="Janczarek M."/>
        </authorList>
    </citation>
    <scope>NUCLEOTIDE SEQUENCE</scope>
    <source>
        <strain evidence="14">Rt24.2</strain>
    </source>
</reference>
<evidence type="ECO:0000256" key="4">
    <source>
        <dbReference type="ARBA" id="ARBA00022553"/>
    </source>
</evidence>
<comment type="subcellular location">
    <subcellularLocation>
        <location evidence="2">Membrane</location>
    </subcellularLocation>
</comment>
<dbReference type="InterPro" id="IPR004358">
    <property type="entry name" value="Sig_transdc_His_kin-like_C"/>
</dbReference>
<dbReference type="CDD" id="cd00130">
    <property type="entry name" value="PAS"/>
    <property type="match status" value="1"/>
</dbReference>
<evidence type="ECO:0000256" key="8">
    <source>
        <dbReference type="SAM" id="MobiDB-lite"/>
    </source>
</evidence>
<dbReference type="CDD" id="cd00082">
    <property type="entry name" value="HisKA"/>
    <property type="match status" value="1"/>
</dbReference>
<feature type="domain" description="PAC" evidence="12">
    <location>
        <begin position="351"/>
        <end position="403"/>
    </location>
</feature>
<feature type="domain" description="HAMP" evidence="13">
    <location>
        <begin position="221"/>
        <end position="272"/>
    </location>
</feature>
<evidence type="ECO:0000259" key="10">
    <source>
        <dbReference type="PROSITE" id="PS50109"/>
    </source>
</evidence>
<protein>
    <recommendedName>
        <fullName evidence="3">histidine kinase</fullName>
        <ecNumber evidence="3">2.7.13.3</ecNumber>
    </recommendedName>
</protein>
<proteinExistence type="predicted"/>
<dbReference type="PANTHER" id="PTHR43711:SF26">
    <property type="entry name" value="SENSOR HISTIDINE KINASE RCSC"/>
    <property type="match status" value="1"/>
</dbReference>
<dbReference type="SMART" id="SM00388">
    <property type="entry name" value="HisKA"/>
    <property type="match status" value="1"/>
</dbReference>
<organism evidence="14">
    <name type="scientific">Rhizobium leguminosarum bv. trifolii</name>
    <dbReference type="NCBI Taxonomy" id="386"/>
    <lineage>
        <taxon>Bacteria</taxon>
        <taxon>Pseudomonadati</taxon>
        <taxon>Pseudomonadota</taxon>
        <taxon>Alphaproteobacteria</taxon>
        <taxon>Hyphomicrobiales</taxon>
        <taxon>Rhizobiaceae</taxon>
        <taxon>Rhizobium/Agrobacterium group</taxon>
        <taxon>Rhizobium</taxon>
    </lineage>
</organism>
<evidence type="ECO:0000256" key="6">
    <source>
        <dbReference type="ARBA" id="ARBA00022777"/>
    </source>
</evidence>